<comment type="function">
    <text evidence="4 5">Cell division protein that is part of the divisome complex and is recruited early to the Z-ring. Probably stimulates Z-ring formation, perhaps through the cross-linking of FtsZ protofilaments. Its function overlaps with FtsA.</text>
</comment>
<keyword evidence="3 5" id="KW-0131">Cell cycle</keyword>
<dbReference type="GO" id="GO:0000917">
    <property type="term" value="P:division septum assembly"/>
    <property type="evidence" value="ECO:0007669"/>
    <property type="project" value="UniProtKB-KW"/>
</dbReference>
<dbReference type="HAMAP" id="MF_01197">
    <property type="entry name" value="SepF"/>
    <property type="match status" value="1"/>
</dbReference>
<dbReference type="Pfam" id="PF04472">
    <property type="entry name" value="SepF"/>
    <property type="match status" value="1"/>
</dbReference>
<protein>
    <recommendedName>
        <fullName evidence="5">Cell division protein SepF</fullName>
    </recommendedName>
</protein>
<dbReference type="Proteomes" id="UP000277811">
    <property type="component" value="Unassembled WGS sequence"/>
</dbReference>
<evidence type="ECO:0000313" key="7">
    <source>
        <dbReference type="Proteomes" id="UP000277811"/>
    </source>
</evidence>
<organism evidence="6 7">
    <name type="scientific">Lucifera butyrica</name>
    <dbReference type="NCBI Taxonomy" id="1351585"/>
    <lineage>
        <taxon>Bacteria</taxon>
        <taxon>Bacillati</taxon>
        <taxon>Bacillota</taxon>
        <taxon>Negativicutes</taxon>
        <taxon>Veillonellales</taxon>
        <taxon>Veillonellaceae</taxon>
        <taxon>Lucifera</taxon>
    </lineage>
</organism>
<dbReference type="PANTHER" id="PTHR35798:SF1">
    <property type="entry name" value="CELL DIVISION PROTEIN SEPF"/>
    <property type="match status" value="1"/>
</dbReference>
<evidence type="ECO:0000256" key="3">
    <source>
        <dbReference type="ARBA" id="ARBA00023306"/>
    </source>
</evidence>
<evidence type="ECO:0000313" key="6">
    <source>
        <dbReference type="EMBL" id="VBB08732.1"/>
    </source>
</evidence>
<proteinExistence type="inferred from homology"/>
<accession>A0A498RF55</accession>
<reference evidence="6 7" key="1">
    <citation type="submission" date="2018-06" db="EMBL/GenBank/DDBJ databases">
        <authorList>
            <person name="Strepis N."/>
        </authorList>
    </citation>
    <scope>NUCLEOTIDE SEQUENCE [LARGE SCALE GENOMIC DNA]</scope>
    <source>
        <strain evidence="6">LUCI</strain>
    </source>
</reference>
<sequence length="135" mass="15005">MAVGLIDKLTNFLMPVEETETVMTEVPVAREKKTHLKLQPVSSSLKVFVGTPGSFDDVKVLADYLRAGTSVVVNYEHVDEAIQQRIHDFLTGLCYVIGGLAERISENVLIYTPANVDVSKELYSFAVPTYVKKKE</sequence>
<comment type="subunit">
    <text evidence="5">Homodimer. Interacts with FtsZ.</text>
</comment>
<dbReference type="GO" id="GO:0005737">
    <property type="term" value="C:cytoplasm"/>
    <property type="evidence" value="ECO:0007669"/>
    <property type="project" value="UniProtKB-SubCell"/>
</dbReference>
<evidence type="ECO:0000256" key="1">
    <source>
        <dbReference type="ARBA" id="ARBA00022618"/>
    </source>
</evidence>
<dbReference type="GO" id="GO:0043093">
    <property type="term" value="P:FtsZ-dependent cytokinesis"/>
    <property type="evidence" value="ECO:0007669"/>
    <property type="project" value="UniProtKB-UniRule"/>
</dbReference>
<dbReference type="InterPro" id="IPR007561">
    <property type="entry name" value="Cell_div_SepF/SepF-rel"/>
</dbReference>
<evidence type="ECO:0000256" key="2">
    <source>
        <dbReference type="ARBA" id="ARBA00023210"/>
    </source>
</evidence>
<dbReference type="AlphaFoldDB" id="A0A498RF55"/>
<dbReference type="EMBL" id="UPPP01000094">
    <property type="protein sequence ID" value="VBB08732.1"/>
    <property type="molecule type" value="Genomic_DNA"/>
</dbReference>
<dbReference type="InterPro" id="IPR023052">
    <property type="entry name" value="Cell_div_SepF"/>
</dbReference>
<keyword evidence="2 5" id="KW-0717">Septation</keyword>
<dbReference type="RefSeq" id="WP_122629592.1">
    <property type="nucleotide sequence ID" value="NZ_UPPP01000094.1"/>
</dbReference>
<gene>
    <name evidence="5" type="primary">sepF</name>
    <name evidence="6" type="ORF">LUCI_4010</name>
</gene>
<evidence type="ECO:0000256" key="5">
    <source>
        <dbReference type="HAMAP-Rule" id="MF_01197"/>
    </source>
</evidence>
<dbReference type="PANTHER" id="PTHR35798">
    <property type="entry name" value="CELL DIVISION PROTEIN SEPF"/>
    <property type="match status" value="1"/>
</dbReference>
<comment type="subcellular location">
    <subcellularLocation>
        <location evidence="5">Cytoplasm</location>
    </subcellularLocation>
    <text evidence="5">Localizes to the division site, in a FtsZ-dependent manner.</text>
</comment>
<keyword evidence="5" id="KW-0963">Cytoplasm</keyword>
<dbReference type="InterPro" id="IPR038594">
    <property type="entry name" value="SepF-like_sf"/>
</dbReference>
<keyword evidence="7" id="KW-1185">Reference proteome</keyword>
<dbReference type="OrthoDB" id="9815206at2"/>
<comment type="similarity">
    <text evidence="5">Belongs to the SepF family.</text>
</comment>
<name>A0A498RF55_9FIRM</name>
<keyword evidence="1 5" id="KW-0132">Cell division</keyword>
<dbReference type="Gene3D" id="3.30.110.150">
    <property type="entry name" value="SepF-like protein"/>
    <property type="match status" value="1"/>
</dbReference>
<evidence type="ECO:0000256" key="4">
    <source>
        <dbReference type="ARBA" id="ARBA00044936"/>
    </source>
</evidence>